<dbReference type="InterPro" id="IPR005325">
    <property type="entry name" value="DUF308_memb"/>
</dbReference>
<gene>
    <name evidence="2" type="ORF">CBF30_09045</name>
</gene>
<feature type="transmembrane region" description="Helical" evidence="1">
    <location>
        <begin position="33"/>
        <end position="55"/>
    </location>
</feature>
<accession>A0A430AHQ7</accession>
<keyword evidence="1" id="KW-0812">Transmembrane</keyword>
<dbReference type="EMBL" id="NGJZ01000002">
    <property type="protein sequence ID" value="RSU07384.1"/>
    <property type="molecule type" value="Genomic_DNA"/>
</dbReference>
<dbReference type="Pfam" id="PF03729">
    <property type="entry name" value="DUF308"/>
    <property type="match status" value="2"/>
</dbReference>
<name>A0A430AHQ7_9ENTE</name>
<feature type="transmembrane region" description="Helical" evidence="1">
    <location>
        <begin position="149"/>
        <end position="172"/>
    </location>
</feature>
<organism evidence="2 3">
    <name type="scientific">Vagococcus entomophilus</name>
    <dbReference type="NCBI Taxonomy" id="1160095"/>
    <lineage>
        <taxon>Bacteria</taxon>
        <taxon>Bacillati</taxon>
        <taxon>Bacillota</taxon>
        <taxon>Bacilli</taxon>
        <taxon>Lactobacillales</taxon>
        <taxon>Enterococcaceae</taxon>
        <taxon>Vagococcus</taxon>
    </lineage>
</organism>
<dbReference type="GO" id="GO:0005886">
    <property type="term" value="C:plasma membrane"/>
    <property type="evidence" value="ECO:0007669"/>
    <property type="project" value="TreeGrafter"/>
</dbReference>
<dbReference type="AlphaFoldDB" id="A0A430AHQ7"/>
<dbReference type="RefSeq" id="WP_126825464.1">
    <property type="nucleotide sequence ID" value="NZ_JBHLWU010000002.1"/>
</dbReference>
<protein>
    <recommendedName>
        <fullName evidence="4">Acid-resistance membrane protein</fullName>
    </recommendedName>
</protein>
<keyword evidence="1" id="KW-0472">Membrane</keyword>
<feature type="transmembrane region" description="Helical" evidence="1">
    <location>
        <begin position="123"/>
        <end position="143"/>
    </location>
</feature>
<sequence length="175" mass="19515">MVNEKKFGWGELILGILFIIIAMFSFSNPEKTLKAFVVLFGIGAIIKGLFSLLSYSKLKELSGIHAGSLILVGILDVLLGLLLVTNLYSGIFVFAVMFAIWFLVDSIASLINIGYLRERHTPLFIFTLILNIICVFIGLSLLFNPISSALTLSFLVGFYFMMFGIEMVVLAFHRF</sequence>
<feature type="transmembrane region" description="Helical" evidence="1">
    <location>
        <begin position="67"/>
        <end position="85"/>
    </location>
</feature>
<keyword evidence="1" id="KW-1133">Transmembrane helix</keyword>
<comment type="caution">
    <text evidence="2">The sequence shown here is derived from an EMBL/GenBank/DDBJ whole genome shotgun (WGS) entry which is preliminary data.</text>
</comment>
<reference evidence="2 3" key="1">
    <citation type="submission" date="2017-05" db="EMBL/GenBank/DDBJ databases">
        <title>Vagococcus spp. assemblies.</title>
        <authorList>
            <person name="Gulvik C.A."/>
        </authorList>
    </citation>
    <scope>NUCLEOTIDE SEQUENCE [LARGE SCALE GENOMIC DNA]</scope>
    <source>
        <strain evidence="2 3">DSM 24756</strain>
    </source>
</reference>
<dbReference type="PANTHER" id="PTHR34989:SF1">
    <property type="entry name" value="PROTEIN HDED"/>
    <property type="match status" value="1"/>
</dbReference>
<keyword evidence="3" id="KW-1185">Reference proteome</keyword>
<dbReference type="PANTHER" id="PTHR34989">
    <property type="entry name" value="PROTEIN HDED"/>
    <property type="match status" value="1"/>
</dbReference>
<feature type="transmembrane region" description="Helical" evidence="1">
    <location>
        <begin position="7"/>
        <end position="27"/>
    </location>
</feature>
<evidence type="ECO:0008006" key="4">
    <source>
        <dbReference type="Google" id="ProtNLM"/>
    </source>
</evidence>
<dbReference type="InterPro" id="IPR052712">
    <property type="entry name" value="Acid_resist_chaperone_HdeD"/>
</dbReference>
<dbReference type="OrthoDB" id="2456403at2"/>
<proteinExistence type="predicted"/>
<dbReference type="Proteomes" id="UP000288669">
    <property type="component" value="Unassembled WGS sequence"/>
</dbReference>
<evidence type="ECO:0000313" key="2">
    <source>
        <dbReference type="EMBL" id="RSU07384.1"/>
    </source>
</evidence>
<evidence type="ECO:0000313" key="3">
    <source>
        <dbReference type="Proteomes" id="UP000288669"/>
    </source>
</evidence>
<evidence type="ECO:0000256" key="1">
    <source>
        <dbReference type="SAM" id="Phobius"/>
    </source>
</evidence>
<feature type="transmembrane region" description="Helical" evidence="1">
    <location>
        <begin position="91"/>
        <end position="111"/>
    </location>
</feature>